<dbReference type="KEGG" id="xcl:G4Z02_09420"/>
<keyword evidence="4" id="KW-1185">Reference proteome</keyword>
<dbReference type="Pfam" id="PF03334">
    <property type="entry name" value="PhaG_MnhG_YufB"/>
    <property type="match status" value="1"/>
</dbReference>
<dbReference type="Proteomes" id="UP000514720">
    <property type="component" value="Chromosome"/>
</dbReference>
<dbReference type="AlphaFoldDB" id="A0A7L7KTK2"/>
<dbReference type="EMBL" id="CP048914">
    <property type="protein sequence ID" value="QMS85955.1"/>
    <property type="molecule type" value="Genomic_DNA"/>
</dbReference>
<proteinExistence type="inferred from homology"/>
<evidence type="ECO:0000313" key="4">
    <source>
        <dbReference type="Proteomes" id="UP000514720"/>
    </source>
</evidence>
<evidence type="ECO:0000256" key="2">
    <source>
        <dbReference type="SAM" id="Phobius"/>
    </source>
</evidence>
<dbReference type="PANTHER" id="PTHR34703:SF1">
    <property type="entry name" value="ANTIPORTER SUBUNIT MNHG2-RELATED"/>
    <property type="match status" value="1"/>
</dbReference>
<evidence type="ECO:0000313" key="3">
    <source>
        <dbReference type="EMBL" id="QMS85955.1"/>
    </source>
</evidence>
<dbReference type="GO" id="GO:0015385">
    <property type="term" value="F:sodium:proton antiporter activity"/>
    <property type="evidence" value="ECO:0007669"/>
    <property type="project" value="TreeGrafter"/>
</dbReference>
<protein>
    <submittedName>
        <fullName evidence="3">Monovalent cation/H(+) antiporter subunit G</fullName>
    </submittedName>
</protein>
<dbReference type="NCBIfam" id="NF009314">
    <property type="entry name" value="PRK12674.1-2"/>
    <property type="match status" value="1"/>
</dbReference>
<comment type="similarity">
    <text evidence="1">Belongs to the CPA3 antiporters (TC 2.A.63) subunit G family.</text>
</comment>
<keyword evidence="2" id="KW-0812">Transmembrane</keyword>
<accession>A0A7L7KTK2</accession>
<organism evidence="3 4">
    <name type="scientific">Candidatus Xianfuyuplasma coldseepsis</name>
    <dbReference type="NCBI Taxonomy" id="2782163"/>
    <lineage>
        <taxon>Bacteria</taxon>
        <taxon>Bacillati</taxon>
        <taxon>Mycoplasmatota</taxon>
        <taxon>Mollicutes</taxon>
        <taxon>Candidatus Izemoplasmatales</taxon>
        <taxon>Candidatus Izemoplasmataceae</taxon>
        <taxon>Candidatus Xianfuyuplasma</taxon>
    </lineage>
</organism>
<dbReference type="NCBIfam" id="TIGR01300">
    <property type="entry name" value="CPA3_mnhG_phaG"/>
    <property type="match status" value="1"/>
</dbReference>
<keyword evidence="2" id="KW-0472">Membrane</keyword>
<gene>
    <name evidence="3" type="ORF">G4Z02_09420</name>
</gene>
<dbReference type="RefSeq" id="WP_258877770.1">
    <property type="nucleotide sequence ID" value="NZ_CP048914.1"/>
</dbReference>
<sequence>MTIVEISSYVFMIIGGVFYFLGGLGVLRMPDTFNRIQAGTKATTLGAFSLLIGVGIAHPEWLLKVVLIIIFIALSNPIGSSVLAKATYKAYGAPDNVVEDDLKEWFGGDDDAR</sequence>
<keyword evidence="2" id="KW-1133">Transmembrane helix</keyword>
<name>A0A7L7KTK2_9MOLU</name>
<dbReference type="PANTHER" id="PTHR34703">
    <property type="entry name" value="ANTIPORTER SUBUNIT MNHG2-RELATED"/>
    <property type="match status" value="1"/>
</dbReference>
<evidence type="ECO:0000256" key="1">
    <source>
        <dbReference type="ARBA" id="ARBA00008404"/>
    </source>
</evidence>
<feature type="transmembrane region" description="Helical" evidence="2">
    <location>
        <begin position="6"/>
        <end position="27"/>
    </location>
</feature>
<feature type="transmembrane region" description="Helical" evidence="2">
    <location>
        <begin position="65"/>
        <end position="84"/>
    </location>
</feature>
<dbReference type="InterPro" id="IPR005133">
    <property type="entry name" value="PhaG_MnhG_YufB"/>
</dbReference>
<reference evidence="3 4" key="1">
    <citation type="submission" date="2020-02" db="EMBL/GenBank/DDBJ databases">
        <authorList>
            <person name="Zheng R.K."/>
            <person name="Sun C.M."/>
        </authorList>
    </citation>
    <scope>NUCLEOTIDE SEQUENCE [LARGE SCALE GENOMIC DNA]</scope>
    <source>
        <strain evidence="4">zrk13</strain>
    </source>
</reference>